<dbReference type="InterPro" id="IPR036922">
    <property type="entry name" value="Rieske_2Fe-2S_sf"/>
</dbReference>
<keyword evidence="4" id="KW-0411">Iron-sulfur</keyword>
<keyword evidence="5" id="KW-1015">Disulfide bond</keyword>
<dbReference type="RefSeq" id="WP_098407490.1">
    <property type="nucleotide sequence ID" value="NZ_PDJE01000001.1"/>
</dbReference>
<dbReference type="PANTHER" id="PTHR13847:SF274">
    <property type="entry name" value="RIESKE 2FE-2S IRON-SULFUR PROTEIN YHFW-RELATED"/>
    <property type="match status" value="1"/>
</dbReference>
<dbReference type="GO" id="GO:0051537">
    <property type="term" value="F:2 iron, 2 sulfur cluster binding"/>
    <property type="evidence" value="ECO:0007669"/>
    <property type="project" value="UniProtKB-KW"/>
</dbReference>
<dbReference type="AlphaFoldDB" id="A0A2A9DXP4"/>
<dbReference type="Proteomes" id="UP000221369">
    <property type="component" value="Unassembled WGS sequence"/>
</dbReference>
<dbReference type="SUPFAM" id="SSF51905">
    <property type="entry name" value="FAD/NAD(P)-binding domain"/>
    <property type="match status" value="1"/>
</dbReference>
<dbReference type="PROSITE" id="PS51296">
    <property type="entry name" value="RIESKE"/>
    <property type="match status" value="1"/>
</dbReference>
<dbReference type="GO" id="GO:0004497">
    <property type="term" value="F:monooxygenase activity"/>
    <property type="evidence" value="ECO:0007669"/>
    <property type="project" value="UniProtKB-ARBA"/>
</dbReference>
<dbReference type="GO" id="GO:0016705">
    <property type="term" value="F:oxidoreductase activity, acting on paired donors, with incorporation or reduction of molecular oxygen"/>
    <property type="evidence" value="ECO:0007669"/>
    <property type="project" value="UniProtKB-ARBA"/>
</dbReference>
<evidence type="ECO:0000256" key="1">
    <source>
        <dbReference type="ARBA" id="ARBA00022714"/>
    </source>
</evidence>
<proteinExistence type="predicted"/>
<keyword evidence="2" id="KW-0479">Metal-binding</keyword>
<dbReference type="Pfam" id="PF00355">
    <property type="entry name" value="Rieske"/>
    <property type="match status" value="1"/>
</dbReference>
<evidence type="ECO:0000256" key="2">
    <source>
        <dbReference type="ARBA" id="ARBA00022723"/>
    </source>
</evidence>
<dbReference type="Gene3D" id="2.102.10.10">
    <property type="entry name" value="Rieske [2Fe-2S] iron-sulphur domain"/>
    <property type="match status" value="1"/>
</dbReference>
<dbReference type="InterPro" id="IPR036188">
    <property type="entry name" value="FAD/NAD-bd_sf"/>
</dbReference>
<dbReference type="PANTHER" id="PTHR13847">
    <property type="entry name" value="SARCOSINE DEHYDROGENASE-RELATED"/>
    <property type="match status" value="1"/>
</dbReference>
<dbReference type="PRINTS" id="PR00162">
    <property type="entry name" value="RIESKE"/>
</dbReference>
<keyword evidence="8" id="KW-1185">Reference proteome</keyword>
<dbReference type="GO" id="GO:0005737">
    <property type="term" value="C:cytoplasm"/>
    <property type="evidence" value="ECO:0007669"/>
    <property type="project" value="TreeGrafter"/>
</dbReference>
<dbReference type="EMBL" id="PDJE01000001">
    <property type="protein sequence ID" value="PFG31111.1"/>
    <property type="molecule type" value="Genomic_DNA"/>
</dbReference>
<dbReference type="InterPro" id="IPR005805">
    <property type="entry name" value="Rieske_Fe-S_prot_C"/>
</dbReference>
<dbReference type="GO" id="GO:0016020">
    <property type="term" value="C:membrane"/>
    <property type="evidence" value="ECO:0007669"/>
    <property type="project" value="InterPro"/>
</dbReference>
<organism evidence="7 8">
    <name type="scientific">Paramicrobacterium agarici</name>
    <dbReference type="NCBI Taxonomy" id="630514"/>
    <lineage>
        <taxon>Bacteria</taxon>
        <taxon>Bacillati</taxon>
        <taxon>Actinomycetota</taxon>
        <taxon>Actinomycetes</taxon>
        <taxon>Micrococcales</taxon>
        <taxon>Microbacteriaceae</taxon>
        <taxon>Paramicrobacterium</taxon>
    </lineage>
</organism>
<keyword evidence="1" id="KW-0001">2Fe-2S</keyword>
<dbReference type="Gene3D" id="3.30.9.10">
    <property type="entry name" value="D-Amino Acid Oxidase, subunit A, domain 2"/>
    <property type="match status" value="1"/>
</dbReference>
<dbReference type="SUPFAM" id="SSF50022">
    <property type="entry name" value="ISP domain"/>
    <property type="match status" value="1"/>
</dbReference>
<accession>A0A2A9DXP4</accession>
<dbReference type="InterPro" id="IPR017941">
    <property type="entry name" value="Rieske_2Fe-2S"/>
</dbReference>
<gene>
    <name evidence="7" type="ORF">ATJ78_2061</name>
</gene>
<sequence length="498" mass="53509">MTSLWLAQHEQLVGDPLPRRAAGAIDDVIVGSGLTGLVTAVLLARSGHRVAVLEARSFSSLTTGNTTAKLSLLQGARLHTVRHRTSRRIAAAYLDANRAGQQWLLEYLDAAGVPVQYRDAVSYATTEAGAHTIESELRVARDLGLPVRRLENPELPFATTAAIALADQAQFDPLDVTLALASELRALGGTIHENVRLTGARASRPVIAHTNRGDLTADRLVLATGTPVLDRGFYFAKLEAHRSYAASYRVTGPVPDSMFLSVDAPTRSLRNTPGDDGELLLVGGNGHGVGRHPSPASRLADLDSWTRRYWPDAERTHEWSAQDYETPHGVPFVGHLPRGRGRILLATGYDKWGMTNAVQCGITLAATILGDLPEWARTLHTRLTGPVAIARGIGMGAAVARHYVTGYRRAARSLPSAPPREGGGEVGRVGLRPVARSCVDGKLEDVSPICTHLGAVLSWNDQEATWDCPAHGSRFTNDGRRIEGPACRDLARRAPGNS</sequence>
<dbReference type="Pfam" id="PF01266">
    <property type="entry name" value="DAO"/>
    <property type="match status" value="1"/>
</dbReference>
<protein>
    <submittedName>
        <fullName evidence="7">Glycine/D-amino acid oxidase-like deaminating enzyme</fullName>
    </submittedName>
</protein>
<comment type="caution">
    <text evidence="7">The sequence shown here is derived from an EMBL/GenBank/DDBJ whole genome shotgun (WGS) entry which is preliminary data.</text>
</comment>
<dbReference type="InterPro" id="IPR006076">
    <property type="entry name" value="FAD-dep_OxRdtase"/>
</dbReference>
<dbReference type="Gene3D" id="3.50.50.60">
    <property type="entry name" value="FAD/NAD(P)-binding domain"/>
    <property type="match status" value="1"/>
</dbReference>
<evidence type="ECO:0000313" key="8">
    <source>
        <dbReference type="Proteomes" id="UP000221369"/>
    </source>
</evidence>
<evidence type="ECO:0000313" key="7">
    <source>
        <dbReference type="EMBL" id="PFG31111.1"/>
    </source>
</evidence>
<feature type="domain" description="Rieske" evidence="6">
    <location>
        <begin position="409"/>
        <end position="498"/>
    </location>
</feature>
<evidence type="ECO:0000259" key="6">
    <source>
        <dbReference type="PROSITE" id="PS51296"/>
    </source>
</evidence>
<evidence type="ECO:0000256" key="4">
    <source>
        <dbReference type="ARBA" id="ARBA00023014"/>
    </source>
</evidence>
<dbReference type="GO" id="GO:0046872">
    <property type="term" value="F:metal ion binding"/>
    <property type="evidence" value="ECO:0007669"/>
    <property type="project" value="UniProtKB-KW"/>
</dbReference>
<reference evidence="7 8" key="1">
    <citation type="submission" date="2017-10" db="EMBL/GenBank/DDBJ databases">
        <title>Sequencing the genomes of 1000 actinobacteria strains.</title>
        <authorList>
            <person name="Klenk H.-P."/>
        </authorList>
    </citation>
    <scope>NUCLEOTIDE SEQUENCE [LARGE SCALE GENOMIC DNA]</scope>
    <source>
        <strain evidence="7 8">DSM 21798</strain>
    </source>
</reference>
<evidence type="ECO:0000256" key="3">
    <source>
        <dbReference type="ARBA" id="ARBA00023004"/>
    </source>
</evidence>
<keyword evidence="3" id="KW-0408">Iron</keyword>
<name>A0A2A9DXP4_9MICO</name>
<evidence type="ECO:0000256" key="5">
    <source>
        <dbReference type="ARBA" id="ARBA00023157"/>
    </source>
</evidence>